<accession>A0A1H4WB23</accession>
<evidence type="ECO:0000313" key="2">
    <source>
        <dbReference type="Proteomes" id="UP000198742"/>
    </source>
</evidence>
<keyword evidence="2" id="KW-1185">Reference proteome</keyword>
<organism evidence="1 2">
    <name type="scientific">Nocardioides exalbidus</name>
    <dbReference type="NCBI Taxonomy" id="402596"/>
    <lineage>
        <taxon>Bacteria</taxon>
        <taxon>Bacillati</taxon>
        <taxon>Actinomycetota</taxon>
        <taxon>Actinomycetes</taxon>
        <taxon>Propionibacteriales</taxon>
        <taxon>Nocardioidaceae</taxon>
        <taxon>Nocardioides</taxon>
    </lineage>
</organism>
<gene>
    <name evidence="1" type="ORF">SAMN04489844_3226</name>
</gene>
<dbReference type="OrthoDB" id="9850026at2"/>
<dbReference type="EMBL" id="FNRT01000002">
    <property type="protein sequence ID" value="SEC90582.1"/>
    <property type="molecule type" value="Genomic_DNA"/>
</dbReference>
<name>A0A1H4WB23_9ACTN</name>
<proteinExistence type="predicted"/>
<evidence type="ECO:0000313" key="1">
    <source>
        <dbReference type="EMBL" id="SEC90582.1"/>
    </source>
</evidence>
<dbReference type="Proteomes" id="UP000198742">
    <property type="component" value="Unassembled WGS sequence"/>
</dbReference>
<sequence>MTDQSQPIDFEKMMCELERSGRERRQIEAQRPSAEAIGTLLAEVIPISRELFDAYRRLRFLSDGLDPDKEYGIRAAPTSLAEADREWLGQHMSFDVPLDSLGQPVNYRAHQLVDPVQCSLDFVQRFVRATMDHLESLAHLVRDDVGFRSTAVLSRAALEAAAAACWLMAPEAPSAERVRRLWNLQLELLTEDVRRKPQDSDDARVQRDEILTAAEGAGFQVRRVRLTERMRMPKVLAEDGEARTNTSDIIEAVLTVDLGRSMWHGLSDVAHSKTSGLMYLDEFSSRDRQIPAMRTESIAFHAMPALLAFTALGDHLEQYLGWDDLSWSEVLEKVLALWHAAHGGSDDVIRKRLGLS</sequence>
<protein>
    <submittedName>
        <fullName evidence="1">Uncharacterized protein</fullName>
    </submittedName>
</protein>
<dbReference type="AlphaFoldDB" id="A0A1H4WB23"/>
<dbReference type="RefSeq" id="WP_090970161.1">
    <property type="nucleotide sequence ID" value="NZ_FNRT01000002.1"/>
</dbReference>
<reference evidence="2" key="1">
    <citation type="submission" date="2016-10" db="EMBL/GenBank/DDBJ databases">
        <authorList>
            <person name="Varghese N."/>
            <person name="Submissions S."/>
        </authorList>
    </citation>
    <scope>NUCLEOTIDE SEQUENCE [LARGE SCALE GENOMIC DNA]</scope>
    <source>
        <strain evidence="2">DSM 22017</strain>
    </source>
</reference>